<dbReference type="Proteomes" id="UP001642409">
    <property type="component" value="Unassembled WGS sequence"/>
</dbReference>
<evidence type="ECO:0000313" key="3">
    <source>
        <dbReference type="Proteomes" id="UP001642409"/>
    </source>
</evidence>
<keyword evidence="3" id="KW-1185">Reference proteome</keyword>
<evidence type="ECO:0000313" key="2">
    <source>
        <dbReference type="EMBL" id="CAL6073746.1"/>
    </source>
</evidence>
<organism evidence="1">
    <name type="scientific">Hexamita inflata</name>
    <dbReference type="NCBI Taxonomy" id="28002"/>
    <lineage>
        <taxon>Eukaryota</taxon>
        <taxon>Metamonada</taxon>
        <taxon>Diplomonadida</taxon>
        <taxon>Hexamitidae</taxon>
        <taxon>Hexamitinae</taxon>
        <taxon>Hexamita</taxon>
    </lineage>
</organism>
<accession>A0AA86PTS0</accession>
<protein>
    <submittedName>
        <fullName evidence="1">Uncharacterized protein</fullName>
    </submittedName>
</protein>
<dbReference type="EMBL" id="CATOUU010000733">
    <property type="protein sequence ID" value="CAI9944813.1"/>
    <property type="molecule type" value="Genomic_DNA"/>
</dbReference>
<evidence type="ECO:0000313" key="1">
    <source>
        <dbReference type="EMBL" id="CAI9944813.1"/>
    </source>
</evidence>
<reference evidence="1" key="1">
    <citation type="submission" date="2023-06" db="EMBL/GenBank/DDBJ databases">
        <authorList>
            <person name="Kurt Z."/>
        </authorList>
    </citation>
    <scope>NUCLEOTIDE SEQUENCE</scope>
</reference>
<comment type="caution">
    <text evidence="1">The sequence shown here is derived from an EMBL/GenBank/DDBJ whole genome shotgun (WGS) entry which is preliminary data.</text>
</comment>
<dbReference type="AlphaFoldDB" id="A0AA86PTS0"/>
<name>A0AA86PTS0_9EUKA</name>
<proteinExistence type="predicted"/>
<sequence>MEEFLVTFNQNMDQFQTSSRFAPVLKEQPVAPSTVEEYMKLANEILVEKKGSMDFARFKQLNEQFLILQTVSKVFKLEQDFEKMRKVSVTLRNTMFDFLQKSTVMDRPNEEVFMAAYGLVHSGFMRAEDYLAAIDLQFQKDAEGEHGEIIQLLAFNQMRFFIQLVLPFNRQCATQTLQIVMQRVPHIQQNELVELVNRSLKDFNNATNNATSKQTYHVVGFQNGFYQVVPVPGEYTHKPKRFSLRRTAIHLKAIDPLEFAQFFTHRVAFAMRDLTQFDLLCNVYQSAGVQVKNDKVAEVQKELLGIHNDVRSFVRSFIAYDDYMDLSLTWFLLFCKNLRELNNFQLLKTVAAALTEEAHPEIHRQIQTQMASIPERISLNDTIPVNSIRNQLVVPSAIPIRAERFVHPSMKTVVEDCLRSCGIKALDVKQINDIDSRPCGVFTGPLGKQAVKEGELVLSYRMLYGNSVDSQDAQMNYLSIMCASAPPVVYDLDFVLFFLKVQLKKYLNKLIMFDEYLQTQGRSVNLVMNLHHFTFNFDDHNDQVLDKLFRTLPRLSEEELQKATANNK</sequence>
<reference evidence="2 3" key="2">
    <citation type="submission" date="2024-07" db="EMBL/GenBank/DDBJ databases">
        <authorList>
            <person name="Akdeniz Z."/>
        </authorList>
    </citation>
    <scope>NUCLEOTIDE SEQUENCE [LARGE SCALE GENOMIC DNA]</scope>
</reference>
<dbReference type="EMBL" id="CAXDID020000302">
    <property type="protein sequence ID" value="CAL6073746.1"/>
    <property type="molecule type" value="Genomic_DNA"/>
</dbReference>
<gene>
    <name evidence="1" type="ORF">HINF_LOCUS32458</name>
    <name evidence="2" type="ORF">HINF_LOCUS56252</name>
</gene>